<dbReference type="OrthoDB" id="7619216at2"/>
<dbReference type="Proteomes" id="UP000024816">
    <property type="component" value="Unassembled WGS sequence"/>
</dbReference>
<dbReference type="EMBL" id="ARYJ01000004">
    <property type="protein sequence ID" value="KCZ89134.1"/>
    <property type="molecule type" value="Genomic_DNA"/>
</dbReference>
<proteinExistence type="predicted"/>
<comment type="caution">
    <text evidence="1">The sequence shown here is derived from an EMBL/GenBank/DDBJ whole genome shotgun (WGS) entry which is preliminary data.</text>
</comment>
<dbReference type="AlphaFoldDB" id="A0A059FES5"/>
<accession>A0A059FES5</accession>
<reference evidence="1 2" key="1">
    <citation type="journal article" date="2014" name="Antonie Van Leeuwenhoek">
        <title>Hyphomonas beringensis sp. nov. and Hyphomonas chukchiensis sp. nov., isolated from surface seawater of the Bering Sea and Chukchi Sea.</title>
        <authorList>
            <person name="Li C."/>
            <person name="Lai Q."/>
            <person name="Li G."/>
            <person name="Dong C."/>
            <person name="Wang J."/>
            <person name="Liao Y."/>
            <person name="Shao Z."/>
        </authorList>
    </citation>
    <scope>NUCLEOTIDE SEQUENCE [LARGE SCALE GENOMIC DNA]</scope>
    <source>
        <strain evidence="1 2">VP2</strain>
    </source>
</reference>
<protein>
    <submittedName>
        <fullName evidence="1">Uncharacterized protein</fullName>
    </submittedName>
</protein>
<sequence>MAHVATGISRGATPSTRALAFAACAVALGLLAWRGSEVMTRAPASPGPLSQSEAALLSVAEAMAGQGHVRISLVRQPGGVRQVLLLVDTKAGVDDASLSNTVSLAAGLDAAKGERVDLQRVAFAPGVSSAPLPRDWAELSLLALLAGLAGWIGFRTERREVAPVELVQETLPARMSAQAAVEPGVRPAPMRDDDAADLARRDPGRAADVVRAWMSGNGGNA</sequence>
<dbReference type="RefSeq" id="WP_035580338.1">
    <property type="nucleotide sequence ID" value="NZ_ARYJ01000004.1"/>
</dbReference>
<organism evidence="1 2">
    <name type="scientific">Hyphomonas jannaschiana VP2</name>
    <dbReference type="NCBI Taxonomy" id="1280952"/>
    <lineage>
        <taxon>Bacteria</taxon>
        <taxon>Pseudomonadati</taxon>
        <taxon>Pseudomonadota</taxon>
        <taxon>Alphaproteobacteria</taxon>
        <taxon>Hyphomonadales</taxon>
        <taxon>Hyphomonadaceae</taxon>
        <taxon>Hyphomonas</taxon>
    </lineage>
</organism>
<dbReference type="STRING" id="1280952.HJA_07552"/>
<dbReference type="eggNOG" id="COG1766">
    <property type="taxonomic scope" value="Bacteria"/>
</dbReference>
<evidence type="ECO:0000313" key="1">
    <source>
        <dbReference type="EMBL" id="KCZ89134.1"/>
    </source>
</evidence>
<name>A0A059FES5_9PROT</name>
<dbReference type="PATRIC" id="fig|1280952.3.peg.1498"/>
<keyword evidence="2" id="KW-1185">Reference proteome</keyword>
<gene>
    <name evidence="1" type="ORF">HJA_07552</name>
</gene>
<evidence type="ECO:0000313" key="2">
    <source>
        <dbReference type="Proteomes" id="UP000024816"/>
    </source>
</evidence>